<reference evidence="2" key="1">
    <citation type="submission" date="2015-09" db="EMBL/GenBank/DDBJ databases">
        <title>De novo assembly of Pectinophora gossypiella (Pink Bollworm) gut transcriptome.</title>
        <authorList>
            <person name="Tassone E.E."/>
        </authorList>
    </citation>
    <scope>NUCLEOTIDE SEQUENCE</scope>
</reference>
<organism evidence="2">
    <name type="scientific">Pectinophora gossypiella</name>
    <name type="common">Cotton pink bollworm</name>
    <name type="synonym">Depressaria gossypiella</name>
    <dbReference type="NCBI Taxonomy" id="13191"/>
    <lineage>
        <taxon>Eukaryota</taxon>
        <taxon>Metazoa</taxon>
        <taxon>Ecdysozoa</taxon>
        <taxon>Arthropoda</taxon>
        <taxon>Hexapoda</taxon>
        <taxon>Insecta</taxon>
        <taxon>Pterygota</taxon>
        <taxon>Neoptera</taxon>
        <taxon>Endopterygota</taxon>
        <taxon>Lepidoptera</taxon>
        <taxon>Glossata</taxon>
        <taxon>Ditrysia</taxon>
        <taxon>Gelechioidea</taxon>
        <taxon>Gelechiidae</taxon>
        <taxon>Apatetrinae</taxon>
        <taxon>Pectinophora</taxon>
    </lineage>
</organism>
<feature type="region of interest" description="Disordered" evidence="1">
    <location>
        <begin position="1"/>
        <end position="38"/>
    </location>
</feature>
<sequence length="216" mass="22640">VSPSRVIPSKFSNDIDLSKSPPDTKLPPLPPLKQAPVDAVDPPLESWCPIIQSVQSLAQPPANPYQTTKLDQPAALPPTVLKEPPWVTKVTPQPATVIPPATAAPQIPPTRLLEIPLSVTTNSGAKPPVVYVHTENTLDSENTLLNSTGSSSQIPVAQGFDQTQGKCSEAQTLNQNHIVQPIGITTSCGGEAPVLLVTVTEVPPAAATKSPPSSSR</sequence>
<dbReference type="AlphaFoldDB" id="A0A1E1W3K2"/>
<feature type="non-terminal residue" evidence="2">
    <location>
        <position position="216"/>
    </location>
</feature>
<evidence type="ECO:0000256" key="1">
    <source>
        <dbReference type="SAM" id="MobiDB-lite"/>
    </source>
</evidence>
<feature type="compositionally biased region" description="Pro residues" evidence="1">
    <location>
        <begin position="24"/>
        <end position="33"/>
    </location>
</feature>
<accession>A0A1E1W3K2</accession>
<name>A0A1E1W3K2_PECGO</name>
<proteinExistence type="predicted"/>
<evidence type="ECO:0000313" key="2">
    <source>
        <dbReference type="EMBL" id="JAT81509.1"/>
    </source>
</evidence>
<dbReference type="OrthoDB" id="7493574at2759"/>
<feature type="non-terminal residue" evidence="2">
    <location>
        <position position="1"/>
    </location>
</feature>
<dbReference type="EMBL" id="GDQN01009545">
    <property type="protein sequence ID" value="JAT81509.1"/>
    <property type="molecule type" value="Transcribed_RNA"/>
</dbReference>
<gene>
    <name evidence="2" type="ORF">g.18709</name>
</gene>
<protein>
    <submittedName>
        <fullName evidence="2">Uncharacterized protein</fullName>
    </submittedName>
</protein>